<dbReference type="AlphaFoldDB" id="A0A084W8A7"/>
<sequence>MFSPRKTPVQPDDSEQGYRKIYGVFHWFLKVAVLRIFDDDYMAGPFFTFHMLDMSIAIVVVIFHFLHHLHDLDTVILSLSAFLAGVEVLLKIVGMVRRRQHVQRMLQTVLSDRSYRSAPTEAAICDKYQRLARKLLYVTVISYLTTCTMLLIYPVLAGELGNHVLPIGYAIPFLDYHQHPWYLANYILQIVQLHWVAIVFIGLDGPFYLFVCYSASQIEIMLEYLKRIGQNPDEDAEQGELIRKIFEAHTRLSEFLSECSFVYREIYLMQTLCSIGHICVSLFHIQLK</sequence>
<evidence type="ECO:0000256" key="5">
    <source>
        <dbReference type="ARBA" id="ARBA00022725"/>
    </source>
</evidence>
<name>A0A084W8A7_ANOSI</name>
<organism evidence="11">
    <name type="scientific">Anopheles sinensis</name>
    <name type="common">Mosquito</name>
    <dbReference type="NCBI Taxonomy" id="74873"/>
    <lineage>
        <taxon>Eukaryota</taxon>
        <taxon>Metazoa</taxon>
        <taxon>Ecdysozoa</taxon>
        <taxon>Arthropoda</taxon>
        <taxon>Hexapoda</taxon>
        <taxon>Insecta</taxon>
        <taxon>Pterygota</taxon>
        <taxon>Neoptera</taxon>
        <taxon>Endopterygota</taxon>
        <taxon>Diptera</taxon>
        <taxon>Nematocera</taxon>
        <taxon>Culicoidea</taxon>
        <taxon>Culicidae</taxon>
        <taxon>Anophelinae</taxon>
        <taxon>Anopheles</taxon>
    </lineage>
</organism>
<evidence type="ECO:0000313" key="13">
    <source>
        <dbReference type="Proteomes" id="UP000030765"/>
    </source>
</evidence>
<dbReference type="GO" id="GO:0005549">
    <property type="term" value="F:odorant binding"/>
    <property type="evidence" value="ECO:0007669"/>
    <property type="project" value="InterPro"/>
</dbReference>
<dbReference type="EMBL" id="KE525317">
    <property type="protein sequence ID" value="KFB46451.1"/>
    <property type="molecule type" value="Genomic_DNA"/>
</dbReference>
<feature type="transmembrane region" description="Helical" evidence="10">
    <location>
        <begin position="75"/>
        <end position="96"/>
    </location>
</feature>
<protein>
    <submittedName>
        <fullName evidence="11">AGAP008114-PA-like protein</fullName>
    </submittedName>
</protein>
<keyword evidence="3" id="KW-0716">Sensory transduction</keyword>
<evidence type="ECO:0000256" key="3">
    <source>
        <dbReference type="ARBA" id="ARBA00022606"/>
    </source>
</evidence>
<evidence type="ECO:0000256" key="10">
    <source>
        <dbReference type="SAM" id="Phobius"/>
    </source>
</evidence>
<evidence type="ECO:0000256" key="8">
    <source>
        <dbReference type="ARBA" id="ARBA00023170"/>
    </source>
</evidence>
<dbReference type="PANTHER" id="PTHR21137:SF35">
    <property type="entry name" value="ODORANT RECEPTOR 19A-RELATED"/>
    <property type="match status" value="1"/>
</dbReference>
<proteinExistence type="predicted"/>
<keyword evidence="13" id="KW-1185">Reference proteome</keyword>
<dbReference type="Proteomes" id="UP000030765">
    <property type="component" value="Unassembled WGS sequence"/>
</dbReference>
<dbReference type="VEuPathDB" id="VectorBase:ASIC014345"/>
<keyword evidence="9" id="KW-0807">Transducer</keyword>
<dbReference type="STRING" id="74873.A0A084W8A7"/>
<gene>
    <name evidence="11" type="ORF">ZHAS_00014345</name>
</gene>
<dbReference type="OMA" id="AYSCNAF"/>
<feature type="transmembrane region" description="Helical" evidence="10">
    <location>
        <begin position="135"/>
        <end position="156"/>
    </location>
</feature>
<keyword evidence="5" id="KW-0552">Olfaction</keyword>
<dbReference type="PANTHER" id="PTHR21137">
    <property type="entry name" value="ODORANT RECEPTOR"/>
    <property type="match status" value="1"/>
</dbReference>
<reference evidence="12" key="2">
    <citation type="submission" date="2020-05" db="UniProtKB">
        <authorList>
            <consortium name="EnsemblMetazoa"/>
        </authorList>
    </citation>
    <scope>IDENTIFICATION</scope>
</reference>
<dbReference type="GO" id="GO:0005886">
    <property type="term" value="C:plasma membrane"/>
    <property type="evidence" value="ECO:0007669"/>
    <property type="project" value="UniProtKB-SubCell"/>
</dbReference>
<keyword evidence="7 10" id="KW-0472">Membrane</keyword>
<keyword evidence="4 10" id="KW-0812">Transmembrane</keyword>
<accession>A0A084W8A7</accession>
<evidence type="ECO:0000256" key="6">
    <source>
        <dbReference type="ARBA" id="ARBA00022989"/>
    </source>
</evidence>
<evidence type="ECO:0000313" key="12">
    <source>
        <dbReference type="EnsemblMetazoa" id="ASIC014345-PA"/>
    </source>
</evidence>
<dbReference type="InterPro" id="IPR004117">
    <property type="entry name" value="7tm6_olfct_rcpt"/>
</dbReference>
<reference evidence="11 13" key="1">
    <citation type="journal article" date="2014" name="BMC Genomics">
        <title>Genome sequence of Anopheles sinensis provides insight into genetics basis of mosquito competence for malaria parasites.</title>
        <authorList>
            <person name="Zhou D."/>
            <person name="Zhang D."/>
            <person name="Ding G."/>
            <person name="Shi L."/>
            <person name="Hou Q."/>
            <person name="Ye Y."/>
            <person name="Xu Y."/>
            <person name="Zhou H."/>
            <person name="Xiong C."/>
            <person name="Li S."/>
            <person name="Yu J."/>
            <person name="Hong S."/>
            <person name="Yu X."/>
            <person name="Zou P."/>
            <person name="Chen C."/>
            <person name="Chang X."/>
            <person name="Wang W."/>
            <person name="Lv Y."/>
            <person name="Sun Y."/>
            <person name="Ma L."/>
            <person name="Shen B."/>
            <person name="Zhu C."/>
        </authorList>
    </citation>
    <scope>NUCLEOTIDE SEQUENCE [LARGE SCALE GENOMIC DNA]</scope>
</reference>
<comment type="subcellular location">
    <subcellularLocation>
        <location evidence="1">Cell membrane</location>
        <topology evidence="1">Multi-pass membrane protein</topology>
    </subcellularLocation>
</comment>
<dbReference type="EMBL" id="ATLV01021399">
    <property type="status" value="NOT_ANNOTATED_CDS"/>
    <property type="molecule type" value="Genomic_DNA"/>
</dbReference>
<evidence type="ECO:0000256" key="4">
    <source>
        <dbReference type="ARBA" id="ARBA00022692"/>
    </source>
</evidence>
<dbReference type="EnsemblMetazoa" id="ASIC014345-RA">
    <property type="protein sequence ID" value="ASIC014345-PA"/>
    <property type="gene ID" value="ASIC014345"/>
</dbReference>
<dbReference type="GO" id="GO:0004984">
    <property type="term" value="F:olfactory receptor activity"/>
    <property type="evidence" value="ECO:0007669"/>
    <property type="project" value="InterPro"/>
</dbReference>
<dbReference type="VEuPathDB" id="VectorBase:ASIS015004"/>
<evidence type="ECO:0000256" key="7">
    <source>
        <dbReference type="ARBA" id="ARBA00023136"/>
    </source>
</evidence>
<evidence type="ECO:0000256" key="2">
    <source>
        <dbReference type="ARBA" id="ARBA00022475"/>
    </source>
</evidence>
<evidence type="ECO:0000313" key="11">
    <source>
        <dbReference type="EMBL" id="KFB46451.1"/>
    </source>
</evidence>
<keyword evidence="6 10" id="KW-1133">Transmembrane helix</keyword>
<keyword evidence="2" id="KW-1003">Cell membrane</keyword>
<dbReference type="Pfam" id="PF02949">
    <property type="entry name" value="7tm_6"/>
    <property type="match status" value="1"/>
</dbReference>
<dbReference type="GO" id="GO:0007165">
    <property type="term" value="P:signal transduction"/>
    <property type="evidence" value="ECO:0007669"/>
    <property type="project" value="UniProtKB-KW"/>
</dbReference>
<keyword evidence="8" id="KW-0675">Receptor</keyword>
<evidence type="ECO:0000256" key="9">
    <source>
        <dbReference type="ARBA" id="ARBA00023224"/>
    </source>
</evidence>
<dbReference type="OrthoDB" id="6604226at2759"/>
<feature type="transmembrane region" description="Helical" evidence="10">
    <location>
        <begin position="49"/>
        <end position="69"/>
    </location>
</feature>
<feature type="transmembrane region" description="Helical" evidence="10">
    <location>
        <begin position="186"/>
        <end position="211"/>
    </location>
</feature>
<evidence type="ECO:0000256" key="1">
    <source>
        <dbReference type="ARBA" id="ARBA00004651"/>
    </source>
</evidence>